<evidence type="ECO:0000256" key="1">
    <source>
        <dbReference type="SAM" id="Phobius"/>
    </source>
</evidence>
<keyword evidence="1" id="KW-0812">Transmembrane</keyword>
<keyword evidence="3" id="KW-1185">Reference proteome</keyword>
<name>A0A6A5X641_9PLEO</name>
<dbReference type="GeneID" id="54291706"/>
<gene>
    <name evidence="2" type="ORF">BU24DRAFT_497907</name>
</gene>
<dbReference type="Proteomes" id="UP000799778">
    <property type="component" value="Unassembled WGS sequence"/>
</dbReference>
<dbReference type="EMBL" id="ML978083">
    <property type="protein sequence ID" value="KAF2008448.1"/>
    <property type="molecule type" value="Genomic_DNA"/>
</dbReference>
<feature type="transmembrane region" description="Helical" evidence="1">
    <location>
        <begin position="27"/>
        <end position="48"/>
    </location>
</feature>
<keyword evidence="1" id="KW-0472">Membrane</keyword>
<accession>A0A6A5X641</accession>
<reference evidence="2" key="1">
    <citation type="journal article" date="2020" name="Stud. Mycol.">
        <title>101 Dothideomycetes genomes: a test case for predicting lifestyles and emergence of pathogens.</title>
        <authorList>
            <person name="Haridas S."/>
            <person name="Albert R."/>
            <person name="Binder M."/>
            <person name="Bloem J."/>
            <person name="Labutti K."/>
            <person name="Salamov A."/>
            <person name="Andreopoulos B."/>
            <person name="Baker S."/>
            <person name="Barry K."/>
            <person name="Bills G."/>
            <person name="Bluhm B."/>
            <person name="Cannon C."/>
            <person name="Castanera R."/>
            <person name="Culley D."/>
            <person name="Daum C."/>
            <person name="Ezra D."/>
            <person name="Gonzalez J."/>
            <person name="Henrissat B."/>
            <person name="Kuo A."/>
            <person name="Liang C."/>
            <person name="Lipzen A."/>
            <person name="Lutzoni F."/>
            <person name="Magnuson J."/>
            <person name="Mondo S."/>
            <person name="Nolan M."/>
            <person name="Ohm R."/>
            <person name="Pangilinan J."/>
            <person name="Park H.-J."/>
            <person name="Ramirez L."/>
            <person name="Alfaro M."/>
            <person name="Sun H."/>
            <person name="Tritt A."/>
            <person name="Yoshinaga Y."/>
            <person name="Zwiers L.-H."/>
            <person name="Turgeon B."/>
            <person name="Goodwin S."/>
            <person name="Spatafora J."/>
            <person name="Crous P."/>
            <person name="Grigoriev I."/>
        </authorList>
    </citation>
    <scope>NUCLEOTIDE SEQUENCE</scope>
    <source>
        <strain evidence="2">CBS 175.79</strain>
    </source>
</reference>
<protein>
    <submittedName>
        <fullName evidence="2">Uncharacterized protein</fullName>
    </submittedName>
</protein>
<proteinExistence type="predicted"/>
<dbReference type="OrthoDB" id="3785460at2759"/>
<sequence>MGELNPRAGLSASEVQYHDASSLGHELGVMFGGIIAMVLGAYGFYFWWRTRLAAERREEDERIRDLKARGLLDERKR</sequence>
<dbReference type="RefSeq" id="XP_033376787.1">
    <property type="nucleotide sequence ID" value="XM_033534309.1"/>
</dbReference>
<keyword evidence="1" id="KW-1133">Transmembrane helix</keyword>
<dbReference type="AlphaFoldDB" id="A0A6A5X641"/>
<evidence type="ECO:0000313" key="2">
    <source>
        <dbReference type="EMBL" id="KAF2008448.1"/>
    </source>
</evidence>
<organism evidence="2 3">
    <name type="scientific">Aaosphaeria arxii CBS 175.79</name>
    <dbReference type="NCBI Taxonomy" id="1450172"/>
    <lineage>
        <taxon>Eukaryota</taxon>
        <taxon>Fungi</taxon>
        <taxon>Dikarya</taxon>
        <taxon>Ascomycota</taxon>
        <taxon>Pezizomycotina</taxon>
        <taxon>Dothideomycetes</taxon>
        <taxon>Pleosporomycetidae</taxon>
        <taxon>Pleosporales</taxon>
        <taxon>Pleosporales incertae sedis</taxon>
        <taxon>Aaosphaeria</taxon>
    </lineage>
</organism>
<evidence type="ECO:0000313" key="3">
    <source>
        <dbReference type="Proteomes" id="UP000799778"/>
    </source>
</evidence>